<dbReference type="InterPro" id="IPR036457">
    <property type="entry name" value="PPM-type-like_dom_sf"/>
</dbReference>
<dbReference type="Gene3D" id="3.30.450.270">
    <property type="match status" value="1"/>
</dbReference>
<dbReference type="InterPro" id="IPR052016">
    <property type="entry name" value="Bact_Sigma-Reg"/>
</dbReference>
<keyword evidence="7" id="KW-0418">Kinase</keyword>
<organism evidence="7 8">
    <name type="scientific">Mycolicibacterium wolinskyi</name>
    <dbReference type="NCBI Taxonomy" id="59750"/>
    <lineage>
        <taxon>Bacteria</taxon>
        <taxon>Bacillati</taxon>
        <taxon>Actinomycetota</taxon>
        <taxon>Actinomycetes</taxon>
        <taxon>Mycobacteriales</taxon>
        <taxon>Mycobacteriaceae</taxon>
        <taxon>Mycolicibacterium</taxon>
    </lineage>
</organism>
<evidence type="ECO:0000256" key="1">
    <source>
        <dbReference type="ARBA" id="ARBA00022543"/>
    </source>
</evidence>
<dbReference type="InterPro" id="IPR003018">
    <property type="entry name" value="GAF"/>
</dbReference>
<dbReference type="InterPro" id="IPR001932">
    <property type="entry name" value="PPM-type_phosphatase-like_dom"/>
</dbReference>
<dbReference type="PANTHER" id="PTHR43156">
    <property type="entry name" value="STAGE II SPORULATION PROTEIN E-RELATED"/>
    <property type="match status" value="1"/>
</dbReference>
<accession>A0A132PJV4</accession>
<keyword evidence="2" id="KW-0716">Sensory transduction</keyword>
<dbReference type="SUPFAM" id="SSF81606">
    <property type="entry name" value="PP2C-like"/>
    <property type="match status" value="1"/>
</dbReference>
<sequence>MTNPEDLVPPGTTIDLDNCAREPIHIPGSIQPRGVLAVVRESDFEVRQVSANVDDLLARPVDAVLGRHLSALMGADQAARVEGVVSAYRDLRRRNPVECVIDVGGEPREFDVILHREPNGMLLVELEIAYGERPYSYPNTYQAVRSSVEELNRVDTLFELYDASARAVRDLTGFDRVMVYRYDDSYNGEVVAESKRDDLNPFLGLHYPSTDIPAQARALYEKNWLRLISDVNYTPARLVPAVDPAIGAPADLTYATLRSVSPIHIEYLQNMGVHASMSISLLRHGRLWGLIACHHYSGPHLPPFGARAAAEFLGSTLSLRLVDQFEEDQLNKRLDTQAVLAKLMAATIDDRAPIAAALLGGPDLLDVVPADGVVVNIQGERQVLGTVPPPAVVSAVIDWARGAGDEVASSECLSDSLPDIELDPQVAAGALVLDLPDGQHAVWFRREVLRSVDWGGDPHNKAIAISEGLDGREVRLSPRKSFDRWREIVRRRSQPWTAIESEAAEALRRHLVESLYSRTRGELRMAETLQRSLLPQSIPTPDNWQLSAHYEPAAGGRVGGDWYDAFELRDGRLIVLIGDVAGHGITAAGTMAQLRNALRAYLFAGSTPAEALNHLNDFSLNMVSRAFATVLAARVDLSTGHVDAACAGHLMPYLVDSGSAAVPAPLRLSPPIGVRGVDYAPSTFTVEQGTGLVMFSDGLVERRGQAIDDRLDRLAAVLAGAGDVTASWISEAMESADADDDVTVVTLRRRSVPSI</sequence>
<dbReference type="InterPro" id="IPR029016">
    <property type="entry name" value="GAF-like_dom_sf"/>
</dbReference>
<name>A0A132PJV4_9MYCO</name>
<dbReference type="Gene3D" id="3.30.450.20">
    <property type="entry name" value="PAS domain"/>
    <property type="match status" value="1"/>
</dbReference>
<dbReference type="PANTHER" id="PTHR43156:SF2">
    <property type="entry name" value="STAGE II SPORULATION PROTEIN E"/>
    <property type="match status" value="1"/>
</dbReference>
<keyword evidence="7" id="KW-0808">Transferase</keyword>
<dbReference type="Proteomes" id="UP000070612">
    <property type="component" value="Unassembled WGS sequence"/>
</dbReference>
<keyword evidence="5" id="KW-0675">Receptor</keyword>
<dbReference type="InterPro" id="IPR013654">
    <property type="entry name" value="PAS_2"/>
</dbReference>
<dbReference type="Pfam" id="PF01590">
    <property type="entry name" value="GAF"/>
    <property type="match status" value="1"/>
</dbReference>
<dbReference type="SUPFAM" id="SSF55781">
    <property type="entry name" value="GAF domain-like"/>
    <property type="match status" value="2"/>
</dbReference>
<gene>
    <name evidence="7" type="ORF">AFM11_19135</name>
</gene>
<dbReference type="Pfam" id="PF07228">
    <property type="entry name" value="SpoIIE"/>
    <property type="match status" value="1"/>
</dbReference>
<dbReference type="InterPro" id="IPR043150">
    <property type="entry name" value="Phytochrome_PHY_sf"/>
</dbReference>
<dbReference type="Gene3D" id="3.30.450.40">
    <property type="match status" value="1"/>
</dbReference>
<evidence type="ECO:0000256" key="2">
    <source>
        <dbReference type="ARBA" id="ARBA00022606"/>
    </source>
</evidence>
<evidence type="ECO:0000256" key="5">
    <source>
        <dbReference type="ARBA" id="ARBA00023170"/>
    </source>
</evidence>
<dbReference type="AlphaFoldDB" id="A0A132PJV4"/>
<dbReference type="SMART" id="SM00065">
    <property type="entry name" value="GAF"/>
    <property type="match status" value="1"/>
</dbReference>
<dbReference type="InterPro" id="IPR016132">
    <property type="entry name" value="Phyto_chromo_attachment"/>
</dbReference>
<dbReference type="InterPro" id="IPR013515">
    <property type="entry name" value="Phytochrome_cen-reg"/>
</dbReference>
<dbReference type="GO" id="GO:0006355">
    <property type="term" value="P:regulation of DNA-templated transcription"/>
    <property type="evidence" value="ECO:0007669"/>
    <property type="project" value="InterPro"/>
</dbReference>
<dbReference type="SMART" id="SM00331">
    <property type="entry name" value="PP2C_SIG"/>
    <property type="match status" value="1"/>
</dbReference>
<keyword evidence="1" id="KW-0600">Photoreceptor protein</keyword>
<dbReference type="SUPFAM" id="SSF55785">
    <property type="entry name" value="PYP-like sensor domain (PAS domain)"/>
    <property type="match status" value="1"/>
</dbReference>
<dbReference type="Gene3D" id="3.60.40.10">
    <property type="entry name" value="PPM-type phosphatase domain"/>
    <property type="match status" value="1"/>
</dbReference>
<keyword evidence="4" id="KW-0157">Chromophore</keyword>
<feature type="domain" description="Phytochrome chromophore attachment site" evidence="6">
    <location>
        <begin position="156"/>
        <end position="315"/>
    </location>
</feature>
<dbReference type="RefSeq" id="WP_067851626.1">
    <property type="nucleotide sequence ID" value="NZ_LGTW01000012.1"/>
</dbReference>
<evidence type="ECO:0000256" key="4">
    <source>
        <dbReference type="ARBA" id="ARBA00022991"/>
    </source>
</evidence>
<dbReference type="Pfam" id="PF08446">
    <property type="entry name" value="PAS_2"/>
    <property type="match status" value="1"/>
</dbReference>
<proteinExistence type="predicted"/>
<dbReference type="PROSITE" id="PS50046">
    <property type="entry name" value="PHYTOCHROME_2"/>
    <property type="match status" value="1"/>
</dbReference>
<dbReference type="InterPro" id="IPR035965">
    <property type="entry name" value="PAS-like_dom_sf"/>
</dbReference>
<keyword evidence="3" id="KW-0378">Hydrolase</keyword>
<evidence type="ECO:0000313" key="8">
    <source>
        <dbReference type="Proteomes" id="UP000070612"/>
    </source>
</evidence>
<dbReference type="PRINTS" id="PR01033">
    <property type="entry name" value="PHYTOCHROME"/>
</dbReference>
<dbReference type="GO" id="GO:0009584">
    <property type="term" value="P:detection of visible light"/>
    <property type="evidence" value="ECO:0007669"/>
    <property type="project" value="InterPro"/>
</dbReference>
<dbReference type="GO" id="GO:0016791">
    <property type="term" value="F:phosphatase activity"/>
    <property type="evidence" value="ECO:0007669"/>
    <property type="project" value="TreeGrafter"/>
</dbReference>
<dbReference type="GO" id="GO:0009881">
    <property type="term" value="F:photoreceptor activity"/>
    <property type="evidence" value="ECO:0007669"/>
    <property type="project" value="UniProtKB-KW"/>
</dbReference>
<dbReference type="PATRIC" id="fig|59750.3.peg.1161"/>
<dbReference type="STRING" id="59750.AWC31_15205"/>
<evidence type="ECO:0000259" key="6">
    <source>
        <dbReference type="PROSITE" id="PS50046"/>
    </source>
</evidence>
<dbReference type="GO" id="GO:0016301">
    <property type="term" value="F:kinase activity"/>
    <property type="evidence" value="ECO:0007669"/>
    <property type="project" value="UniProtKB-KW"/>
</dbReference>
<evidence type="ECO:0000313" key="7">
    <source>
        <dbReference type="EMBL" id="KWX22615.1"/>
    </source>
</evidence>
<keyword evidence="8" id="KW-1185">Reference proteome</keyword>
<evidence type="ECO:0000256" key="3">
    <source>
        <dbReference type="ARBA" id="ARBA00022801"/>
    </source>
</evidence>
<reference evidence="7 8" key="1">
    <citation type="submission" date="2015-07" db="EMBL/GenBank/DDBJ databases">
        <title>A draft genome sequence of Mycobacterium wolinskyi.</title>
        <authorList>
            <person name="de Man T.J."/>
            <person name="Perry K.A."/>
            <person name="Coulliette A.D."/>
            <person name="Jensen B."/>
            <person name="Toney N.C."/>
            <person name="Limbago B.M."/>
            <person name="Noble-Wang J."/>
        </authorList>
    </citation>
    <scope>NUCLEOTIDE SEQUENCE [LARGE SCALE GENOMIC DNA]</scope>
    <source>
        <strain evidence="7 8">CDC_01</strain>
    </source>
</reference>
<protein>
    <submittedName>
        <fullName evidence="7">Histidine kinase</fullName>
    </submittedName>
</protein>
<dbReference type="EMBL" id="LGTW01000012">
    <property type="protein sequence ID" value="KWX22615.1"/>
    <property type="molecule type" value="Genomic_DNA"/>
</dbReference>
<dbReference type="InterPro" id="IPR001294">
    <property type="entry name" value="Phytochrome"/>
</dbReference>
<comment type="caution">
    <text evidence="7">The sequence shown here is derived from an EMBL/GenBank/DDBJ whole genome shotgun (WGS) entry which is preliminary data.</text>
</comment>
<dbReference type="Pfam" id="PF00360">
    <property type="entry name" value="PHY"/>
    <property type="match status" value="1"/>
</dbReference>